<reference evidence="1" key="1">
    <citation type="journal article" date="2021" name="bioRxiv">
        <title>Whole Genome Assembly and Annotation of Northern Wild Rice, Zizania palustris L., Supports a Whole Genome Duplication in the Zizania Genus.</title>
        <authorList>
            <person name="Haas M."/>
            <person name="Kono T."/>
            <person name="Macchietto M."/>
            <person name="Millas R."/>
            <person name="McGilp L."/>
            <person name="Shao M."/>
            <person name="Duquette J."/>
            <person name="Hirsch C.N."/>
            <person name="Kimball J."/>
        </authorList>
    </citation>
    <scope>NUCLEOTIDE SEQUENCE</scope>
    <source>
        <tissue evidence="1">Fresh leaf tissue</tissue>
    </source>
</reference>
<keyword evidence="2" id="KW-1185">Reference proteome</keyword>
<comment type="caution">
    <text evidence="1">The sequence shown here is derived from an EMBL/GenBank/DDBJ whole genome shotgun (WGS) entry which is preliminary data.</text>
</comment>
<dbReference type="EMBL" id="JAAALK010000282">
    <property type="protein sequence ID" value="KAG8081167.1"/>
    <property type="molecule type" value="Genomic_DNA"/>
</dbReference>
<proteinExistence type="predicted"/>
<protein>
    <submittedName>
        <fullName evidence="1">Uncharacterized protein</fullName>
    </submittedName>
</protein>
<evidence type="ECO:0000313" key="2">
    <source>
        <dbReference type="Proteomes" id="UP000729402"/>
    </source>
</evidence>
<gene>
    <name evidence="1" type="ORF">GUJ93_ZPchr0007g3268</name>
</gene>
<dbReference type="Proteomes" id="UP000729402">
    <property type="component" value="Unassembled WGS sequence"/>
</dbReference>
<reference evidence="1" key="2">
    <citation type="submission" date="2021-02" db="EMBL/GenBank/DDBJ databases">
        <authorList>
            <person name="Kimball J.A."/>
            <person name="Haas M.W."/>
            <person name="Macchietto M."/>
            <person name="Kono T."/>
            <person name="Duquette J."/>
            <person name="Shao M."/>
        </authorList>
    </citation>
    <scope>NUCLEOTIDE SEQUENCE</scope>
    <source>
        <tissue evidence="1">Fresh leaf tissue</tissue>
    </source>
</reference>
<accession>A0A8J5VQT8</accession>
<name>A0A8J5VQT8_ZIZPA</name>
<organism evidence="1 2">
    <name type="scientific">Zizania palustris</name>
    <name type="common">Northern wild rice</name>
    <dbReference type="NCBI Taxonomy" id="103762"/>
    <lineage>
        <taxon>Eukaryota</taxon>
        <taxon>Viridiplantae</taxon>
        <taxon>Streptophyta</taxon>
        <taxon>Embryophyta</taxon>
        <taxon>Tracheophyta</taxon>
        <taxon>Spermatophyta</taxon>
        <taxon>Magnoliopsida</taxon>
        <taxon>Liliopsida</taxon>
        <taxon>Poales</taxon>
        <taxon>Poaceae</taxon>
        <taxon>BOP clade</taxon>
        <taxon>Oryzoideae</taxon>
        <taxon>Oryzeae</taxon>
        <taxon>Zizaniinae</taxon>
        <taxon>Zizania</taxon>
    </lineage>
</organism>
<evidence type="ECO:0000313" key="1">
    <source>
        <dbReference type="EMBL" id="KAG8081167.1"/>
    </source>
</evidence>
<dbReference type="AlphaFoldDB" id="A0A8J5VQT8"/>
<sequence>MEWRRENLGAKEKGEQSQLSLISLLLKIPQLEAQQEVKRRRVRWQRRIGANYWGFASVLARWGCHLLDLGKIKRLGVCGIVCLVAIVRKGQRGWRS</sequence>